<accession>A0A2P5A4F7</accession>
<dbReference type="EMBL" id="JXTB01001062">
    <property type="protein sequence ID" value="PON31412.1"/>
    <property type="molecule type" value="Genomic_DNA"/>
</dbReference>
<name>A0A2P5A4F7_PARAD</name>
<proteinExistence type="predicted"/>
<keyword evidence="2" id="KW-0472">Membrane</keyword>
<evidence type="ECO:0000313" key="4">
    <source>
        <dbReference type="Proteomes" id="UP000237105"/>
    </source>
</evidence>
<keyword evidence="2" id="KW-0812">Transmembrane</keyword>
<feature type="transmembrane region" description="Helical" evidence="2">
    <location>
        <begin position="18"/>
        <end position="36"/>
    </location>
</feature>
<dbReference type="AlphaFoldDB" id="A0A2P5A4F7"/>
<gene>
    <name evidence="3" type="ORF">PanWU01x14_370050</name>
</gene>
<keyword evidence="2" id="KW-1133">Transmembrane helix</keyword>
<organism evidence="3 4">
    <name type="scientific">Parasponia andersonii</name>
    <name type="common">Sponia andersonii</name>
    <dbReference type="NCBI Taxonomy" id="3476"/>
    <lineage>
        <taxon>Eukaryota</taxon>
        <taxon>Viridiplantae</taxon>
        <taxon>Streptophyta</taxon>
        <taxon>Embryophyta</taxon>
        <taxon>Tracheophyta</taxon>
        <taxon>Spermatophyta</taxon>
        <taxon>Magnoliopsida</taxon>
        <taxon>eudicotyledons</taxon>
        <taxon>Gunneridae</taxon>
        <taxon>Pentapetalae</taxon>
        <taxon>rosids</taxon>
        <taxon>fabids</taxon>
        <taxon>Rosales</taxon>
        <taxon>Cannabaceae</taxon>
        <taxon>Parasponia</taxon>
    </lineage>
</organism>
<evidence type="ECO:0000313" key="3">
    <source>
        <dbReference type="EMBL" id="PON31412.1"/>
    </source>
</evidence>
<evidence type="ECO:0000256" key="1">
    <source>
        <dbReference type="SAM" id="MobiDB-lite"/>
    </source>
</evidence>
<keyword evidence="4" id="KW-1185">Reference proteome</keyword>
<protein>
    <submittedName>
        <fullName evidence="3">Uncharacterized protein</fullName>
    </submittedName>
</protein>
<comment type="caution">
    <text evidence="3">The sequence shown here is derived from an EMBL/GenBank/DDBJ whole genome shotgun (WGS) entry which is preliminary data.</text>
</comment>
<dbReference type="Proteomes" id="UP000237105">
    <property type="component" value="Unassembled WGS sequence"/>
</dbReference>
<feature type="region of interest" description="Disordered" evidence="1">
    <location>
        <begin position="70"/>
        <end position="93"/>
    </location>
</feature>
<evidence type="ECO:0000256" key="2">
    <source>
        <dbReference type="SAM" id="Phobius"/>
    </source>
</evidence>
<reference evidence="4" key="1">
    <citation type="submission" date="2016-06" db="EMBL/GenBank/DDBJ databases">
        <title>Parallel loss of symbiosis genes in relatives of nitrogen-fixing non-legume Parasponia.</title>
        <authorList>
            <person name="Van Velzen R."/>
            <person name="Holmer R."/>
            <person name="Bu F."/>
            <person name="Rutten L."/>
            <person name="Van Zeijl A."/>
            <person name="Liu W."/>
            <person name="Santuari L."/>
            <person name="Cao Q."/>
            <person name="Sharma T."/>
            <person name="Shen D."/>
            <person name="Roswanjaya Y."/>
            <person name="Wardhani T."/>
            <person name="Kalhor M.S."/>
            <person name="Jansen J."/>
            <person name="Van den Hoogen J."/>
            <person name="Gungor B."/>
            <person name="Hartog M."/>
            <person name="Hontelez J."/>
            <person name="Verver J."/>
            <person name="Yang W.-C."/>
            <person name="Schijlen E."/>
            <person name="Repin R."/>
            <person name="Schilthuizen M."/>
            <person name="Schranz E."/>
            <person name="Heidstra R."/>
            <person name="Miyata K."/>
            <person name="Fedorova E."/>
            <person name="Kohlen W."/>
            <person name="Bisseling T."/>
            <person name="Smit S."/>
            <person name="Geurts R."/>
        </authorList>
    </citation>
    <scope>NUCLEOTIDE SEQUENCE [LARGE SCALE GENOMIC DNA]</scope>
    <source>
        <strain evidence="4">cv. WU1-14</strain>
    </source>
</reference>
<sequence length="93" mass="10624">MAQVISTKGKSEKEELRVLYFVFFIKTMVMSRFGMVMKYKSIAAKMDTILELVILITNLHKRVNVNLKLKVGKNRKPKKESEKQQDGTASGMA</sequence>